<dbReference type="EMBL" id="FMZA01000001">
    <property type="protein sequence ID" value="SDB94626.1"/>
    <property type="molecule type" value="Genomic_DNA"/>
</dbReference>
<comment type="pathway">
    <text evidence="1">Cofactor biosynthesis; thiamine diphosphate biosynthesis.</text>
</comment>
<dbReference type="InterPro" id="IPR022998">
    <property type="entry name" value="ThiamineP_synth_TenI"/>
</dbReference>
<keyword evidence="2" id="KW-0784">Thiamine biosynthesis</keyword>
<proteinExistence type="predicted"/>
<dbReference type="SUPFAM" id="SSF51391">
    <property type="entry name" value="Thiamin phosphate synthase"/>
    <property type="match status" value="1"/>
</dbReference>
<evidence type="ECO:0000313" key="4">
    <source>
        <dbReference type="EMBL" id="SDB94626.1"/>
    </source>
</evidence>
<sequence>MGELHWVTGPSMTLPEILRISRAIHPWVDRIHLRLKSAPSEQLYHWGKTLLEVGEVDSSRLAINGDPQVAQALGCGLHLPEDYPGEATRQSEHQILGRSVHSPSSAVAKESDGVDYLLFGHVFASPSKAGLPPKGPDRLREVVKAVRLPVIAIGGITVDRLPQLAGTGCAGVGVISAIADATDAGLAARELKESLTSWERKNHG</sequence>
<dbReference type="RefSeq" id="WP_091565189.1">
    <property type="nucleotide sequence ID" value="NZ_FMZA01000001.1"/>
</dbReference>
<evidence type="ECO:0000313" key="5">
    <source>
        <dbReference type="Proteomes" id="UP000199387"/>
    </source>
</evidence>
<dbReference type="Pfam" id="PF02581">
    <property type="entry name" value="TMP-TENI"/>
    <property type="match status" value="1"/>
</dbReference>
<organism evidence="4 5">
    <name type="scientific">Melghirimyces thermohalophilus</name>
    <dbReference type="NCBI Taxonomy" id="1236220"/>
    <lineage>
        <taxon>Bacteria</taxon>
        <taxon>Bacillati</taxon>
        <taxon>Bacillota</taxon>
        <taxon>Bacilli</taxon>
        <taxon>Bacillales</taxon>
        <taxon>Thermoactinomycetaceae</taxon>
        <taxon>Melghirimyces</taxon>
    </lineage>
</organism>
<dbReference type="InterPro" id="IPR013785">
    <property type="entry name" value="Aldolase_TIM"/>
</dbReference>
<gene>
    <name evidence="4" type="ORF">SAMN04488112_10120</name>
</gene>
<keyword evidence="5" id="KW-1185">Reference proteome</keyword>
<dbReference type="STRING" id="1236220.SAMN04488112_10120"/>
<dbReference type="PANTHER" id="PTHR20857:SF22">
    <property type="entry name" value="THIAZOLE TAUTOMERASE"/>
    <property type="match status" value="1"/>
</dbReference>
<dbReference type="Gene3D" id="3.20.20.70">
    <property type="entry name" value="Aldolase class I"/>
    <property type="match status" value="1"/>
</dbReference>
<dbReference type="GO" id="GO:0005737">
    <property type="term" value="C:cytoplasm"/>
    <property type="evidence" value="ECO:0007669"/>
    <property type="project" value="TreeGrafter"/>
</dbReference>
<dbReference type="AlphaFoldDB" id="A0A1G6HMF1"/>
<evidence type="ECO:0000256" key="2">
    <source>
        <dbReference type="ARBA" id="ARBA00022977"/>
    </source>
</evidence>
<evidence type="ECO:0000259" key="3">
    <source>
        <dbReference type="Pfam" id="PF02581"/>
    </source>
</evidence>
<feature type="domain" description="Thiamine phosphate synthase/TenI" evidence="3">
    <location>
        <begin position="8"/>
        <end position="178"/>
    </location>
</feature>
<protein>
    <submittedName>
        <fullName evidence="4">Thiamine-phosphate pyrophosphorylase</fullName>
    </submittedName>
</protein>
<dbReference type="GO" id="GO:0009228">
    <property type="term" value="P:thiamine biosynthetic process"/>
    <property type="evidence" value="ECO:0007669"/>
    <property type="project" value="UniProtKB-KW"/>
</dbReference>
<reference evidence="4 5" key="1">
    <citation type="submission" date="2016-10" db="EMBL/GenBank/DDBJ databases">
        <authorList>
            <person name="de Groot N.N."/>
        </authorList>
    </citation>
    <scope>NUCLEOTIDE SEQUENCE [LARGE SCALE GENOMIC DNA]</scope>
    <source>
        <strain evidence="4 5">DSM 45514</strain>
    </source>
</reference>
<name>A0A1G6HMF1_9BACL</name>
<dbReference type="OrthoDB" id="9815348at2"/>
<dbReference type="PANTHER" id="PTHR20857">
    <property type="entry name" value="THIAMINE-PHOSPHATE PYROPHOSPHORYLASE"/>
    <property type="match status" value="1"/>
</dbReference>
<dbReference type="CDD" id="cd00564">
    <property type="entry name" value="TMP_TenI"/>
    <property type="match status" value="1"/>
</dbReference>
<dbReference type="InterPro" id="IPR036206">
    <property type="entry name" value="ThiamineP_synth_sf"/>
</dbReference>
<dbReference type="GO" id="GO:0004789">
    <property type="term" value="F:thiamine-phosphate diphosphorylase activity"/>
    <property type="evidence" value="ECO:0007669"/>
    <property type="project" value="TreeGrafter"/>
</dbReference>
<dbReference type="Proteomes" id="UP000199387">
    <property type="component" value="Unassembled WGS sequence"/>
</dbReference>
<accession>A0A1G6HMF1</accession>
<evidence type="ECO:0000256" key="1">
    <source>
        <dbReference type="ARBA" id="ARBA00004948"/>
    </source>
</evidence>